<comment type="caution">
    <text evidence="3">The sequence shown here is derived from an EMBL/GenBank/DDBJ whole genome shotgun (WGS) entry which is preliminary data.</text>
</comment>
<feature type="region of interest" description="Disordered" evidence="2">
    <location>
        <begin position="27"/>
        <end position="51"/>
    </location>
</feature>
<reference evidence="4" key="1">
    <citation type="journal article" date="2019" name="Int. J. Syst. Evol. Microbiol.">
        <title>The Global Catalogue of Microorganisms (GCM) 10K type strain sequencing project: providing services to taxonomists for standard genome sequencing and annotation.</title>
        <authorList>
            <consortium name="The Broad Institute Genomics Platform"/>
            <consortium name="The Broad Institute Genome Sequencing Center for Infectious Disease"/>
            <person name="Wu L."/>
            <person name="Ma J."/>
        </authorList>
    </citation>
    <scope>NUCLEOTIDE SEQUENCE [LARGE SCALE GENOMIC DNA]</scope>
    <source>
        <strain evidence="4">IBRC-M 10703</strain>
    </source>
</reference>
<dbReference type="Proteomes" id="UP001595772">
    <property type="component" value="Unassembled WGS sequence"/>
</dbReference>
<evidence type="ECO:0000256" key="2">
    <source>
        <dbReference type="SAM" id="MobiDB-lite"/>
    </source>
</evidence>
<accession>A0ABV8GUE6</accession>
<evidence type="ECO:0000256" key="1">
    <source>
        <dbReference type="ARBA" id="ARBA00006987"/>
    </source>
</evidence>
<dbReference type="EMBL" id="JBHSAO010000004">
    <property type="protein sequence ID" value="MFC4023508.1"/>
    <property type="molecule type" value="Genomic_DNA"/>
</dbReference>
<dbReference type="PANTHER" id="PTHR42928">
    <property type="entry name" value="TRICARBOXYLATE-BINDING PROTEIN"/>
    <property type="match status" value="1"/>
</dbReference>
<feature type="compositionally biased region" description="Acidic residues" evidence="2">
    <location>
        <begin position="31"/>
        <end position="43"/>
    </location>
</feature>
<evidence type="ECO:0000313" key="4">
    <source>
        <dbReference type="Proteomes" id="UP001595772"/>
    </source>
</evidence>
<proteinExistence type="inferred from homology"/>
<dbReference type="RefSeq" id="WP_379496016.1">
    <property type="nucleotide sequence ID" value="NZ_JBHSAO010000004.1"/>
</dbReference>
<dbReference type="InterPro" id="IPR005064">
    <property type="entry name" value="BUG"/>
</dbReference>
<protein>
    <submittedName>
        <fullName evidence="3">Tripartite tricarboxylate transporter substrate binding protein</fullName>
    </submittedName>
</protein>
<dbReference type="PROSITE" id="PS51257">
    <property type="entry name" value="PROKAR_LIPOPROTEIN"/>
    <property type="match status" value="1"/>
</dbReference>
<dbReference type="CDD" id="cd07012">
    <property type="entry name" value="PBP2_Bug_TTT"/>
    <property type="match status" value="1"/>
</dbReference>
<dbReference type="PANTHER" id="PTHR42928:SF5">
    <property type="entry name" value="BLR1237 PROTEIN"/>
    <property type="match status" value="1"/>
</dbReference>
<gene>
    <name evidence="3" type="ORF">ACFOUV_06680</name>
</gene>
<dbReference type="PIRSF" id="PIRSF017082">
    <property type="entry name" value="YflP"/>
    <property type="match status" value="1"/>
</dbReference>
<dbReference type="Pfam" id="PF03401">
    <property type="entry name" value="TctC"/>
    <property type="match status" value="1"/>
</dbReference>
<dbReference type="SUPFAM" id="SSF53850">
    <property type="entry name" value="Periplasmic binding protein-like II"/>
    <property type="match status" value="1"/>
</dbReference>
<sequence length="346" mass="37664">MKNKLILFISISIMIWALIGCSQSKGSESVADSEENSGTEEQEQNASSDYPNKPIEVIIPFQAGGSTDLVGRVIAKHASKYLPNEQTIAIINKPGATGTVGMTEVQNADPDGYTIGLATIGALSMEPAMGNTVYSHEDFSPIMSLTAASPILLVKADAPWETYQEWLEYVKENPGEFKYGWGGLVERIPMEVINQQEGLETTPVVYDGSGESTTAVLGGQIDGAIIGDSSFAKSFIDSGEMRGLLILNNQKPESYSDIDIPIITDIEIELNLNPYVGFVGPKDIPEDYINILHDALQKTLDDPEVTEELQKLGVEINYGDPEQFGENINSSYETTKQILEDIGMIE</sequence>
<keyword evidence="4" id="KW-1185">Reference proteome</keyword>
<dbReference type="Gene3D" id="3.40.190.10">
    <property type="entry name" value="Periplasmic binding protein-like II"/>
    <property type="match status" value="1"/>
</dbReference>
<dbReference type="Gene3D" id="3.40.190.150">
    <property type="entry name" value="Bordetella uptake gene, domain 1"/>
    <property type="match status" value="1"/>
</dbReference>
<organism evidence="3 4">
    <name type="scientific">Oceanobacillus longus</name>
    <dbReference type="NCBI Taxonomy" id="930120"/>
    <lineage>
        <taxon>Bacteria</taxon>
        <taxon>Bacillati</taxon>
        <taxon>Bacillota</taxon>
        <taxon>Bacilli</taxon>
        <taxon>Bacillales</taxon>
        <taxon>Bacillaceae</taxon>
        <taxon>Oceanobacillus</taxon>
    </lineage>
</organism>
<comment type="similarity">
    <text evidence="1">Belongs to the UPF0065 (bug) family.</text>
</comment>
<dbReference type="InterPro" id="IPR042100">
    <property type="entry name" value="Bug_dom1"/>
</dbReference>
<name>A0ABV8GUE6_9BACI</name>
<evidence type="ECO:0000313" key="3">
    <source>
        <dbReference type="EMBL" id="MFC4023508.1"/>
    </source>
</evidence>